<accession>A0AAW0C897</accession>
<dbReference type="EMBL" id="JAYKXP010000057">
    <property type="protein sequence ID" value="KAK7034560.1"/>
    <property type="molecule type" value="Genomic_DNA"/>
</dbReference>
<evidence type="ECO:0000313" key="3">
    <source>
        <dbReference type="Proteomes" id="UP001383192"/>
    </source>
</evidence>
<sequence>MAEPQNPGNQSRSPSAGPPPARQQQGPRSQSRRGRSRTPRSVSAGSSAGDADSDAGPARQQPPRRRRRQGGGAGLPGVDEVDDVGKQVTNTAKGAVNQVGGAVGGLAEGDEGGGGGRRVGR</sequence>
<organism evidence="2 3">
    <name type="scientific">Paramarasmius palmivorus</name>
    <dbReference type="NCBI Taxonomy" id="297713"/>
    <lineage>
        <taxon>Eukaryota</taxon>
        <taxon>Fungi</taxon>
        <taxon>Dikarya</taxon>
        <taxon>Basidiomycota</taxon>
        <taxon>Agaricomycotina</taxon>
        <taxon>Agaricomycetes</taxon>
        <taxon>Agaricomycetidae</taxon>
        <taxon>Agaricales</taxon>
        <taxon>Marasmiineae</taxon>
        <taxon>Marasmiaceae</taxon>
        <taxon>Paramarasmius</taxon>
    </lineage>
</organism>
<evidence type="ECO:0000313" key="2">
    <source>
        <dbReference type="EMBL" id="KAK7034560.1"/>
    </source>
</evidence>
<protein>
    <submittedName>
        <fullName evidence="2">Uncharacterized protein</fullName>
    </submittedName>
</protein>
<name>A0AAW0C897_9AGAR</name>
<dbReference type="AlphaFoldDB" id="A0AAW0C897"/>
<comment type="caution">
    <text evidence="2">The sequence shown here is derived from an EMBL/GenBank/DDBJ whole genome shotgun (WGS) entry which is preliminary data.</text>
</comment>
<feature type="compositionally biased region" description="Low complexity" evidence="1">
    <location>
        <begin position="39"/>
        <end position="61"/>
    </location>
</feature>
<evidence type="ECO:0000256" key="1">
    <source>
        <dbReference type="SAM" id="MobiDB-lite"/>
    </source>
</evidence>
<dbReference type="Proteomes" id="UP001383192">
    <property type="component" value="Unassembled WGS sequence"/>
</dbReference>
<feature type="compositionally biased region" description="Gly residues" evidence="1">
    <location>
        <begin position="101"/>
        <end position="121"/>
    </location>
</feature>
<keyword evidence="3" id="KW-1185">Reference proteome</keyword>
<gene>
    <name evidence="2" type="ORF">VNI00_012407</name>
</gene>
<proteinExistence type="predicted"/>
<feature type="region of interest" description="Disordered" evidence="1">
    <location>
        <begin position="1"/>
        <end position="121"/>
    </location>
</feature>
<reference evidence="2 3" key="1">
    <citation type="submission" date="2024-01" db="EMBL/GenBank/DDBJ databases">
        <title>A draft genome for a cacao thread blight-causing isolate of Paramarasmius palmivorus.</title>
        <authorList>
            <person name="Baruah I.K."/>
            <person name="Bukari Y."/>
            <person name="Amoako-Attah I."/>
            <person name="Meinhardt L.W."/>
            <person name="Bailey B.A."/>
            <person name="Cohen S.P."/>
        </authorList>
    </citation>
    <scope>NUCLEOTIDE SEQUENCE [LARGE SCALE GENOMIC DNA]</scope>
    <source>
        <strain evidence="2 3">GH-12</strain>
    </source>
</reference>